<evidence type="ECO:0000256" key="8">
    <source>
        <dbReference type="SAM" id="SignalP"/>
    </source>
</evidence>
<dbReference type="InterPro" id="IPR022398">
    <property type="entry name" value="Peptidase_S8_His-AS"/>
</dbReference>
<reference evidence="10 11" key="1">
    <citation type="submission" date="2020-07" db="EMBL/GenBank/DDBJ databases">
        <title>Roseicoccus Jingziensis gen. nov., sp. nov., isolated from coastal seawater.</title>
        <authorList>
            <person name="Feng X."/>
        </authorList>
    </citation>
    <scope>NUCLEOTIDE SEQUENCE [LARGE SCALE GENOMIC DNA]</scope>
    <source>
        <strain evidence="10 11">N1E253</strain>
    </source>
</reference>
<comment type="caution">
    <text evidence="10">The sequence shown here is derived from an EMBL/GenBank/DDBJ whole genome shotgun (WGS) entry which is preliminary data.</text>
</comment>
<dbReference type="InterPro" id="IPR036852">
    <property type="entry name" value="Peptidase_S8/S53_dom_sf"/>
</dbReference>
<proteinExistence type="inferred from homology"/>
<dbReference type="PANTHER" id="PTHR43806:SF11">
    <property type="entry name" value="CEREVISIN-RELATED"/>
    <property type="match status" value="1"/>
</dbReference>
<feature type="active site" description="Charge relay system" evidence="5">
    <location>
        <position position="217"/>
    </location>
</feature>
<keyword evidence="8" id="KW-0732">Signal</keyword>
<evidence type="ECO:0000256" key="3">
    <source>
        <dbReference type="ARBA" id="ARBA00022801"/>
    </source>
</evidence>
<feature type="chain" id="PRO_5032905239" evidence="8">
    <location>
        <begin position="28"/>
        <end position="534"/>
    </location>
</feature>
<organism evidence="10 11">
    <name type="scientific">Oceaniferula marina</name>
    <dbReference type="NCBI Taxonomy" id="2748318"/>
    <lineage>
        <taxon>Bacteria</taxon>
        <taxon>Pseudomonadati</taxon>
        <taxon>Verrucomicrobiota</taxon>
        <taxon>Verrucomicrobiia</taxon>
        <taxon>Verrucomicrobiales</taxon>
        <taxon>Verrucomicrobiaceae</taxon>
        <taxon>Oceaniferula</taxon>
    </lineage>
</organism>
<evidence type="ECO:0000259" key="9">
    <source>
        <dbReference type="Pfam" id="PF00082"/>
    </source>
</evidence>
<dbReference type="PROSITE" id="PS00136">
    <property type="entry name" value="SUBTILASE_ASP"/>
    <property type="match status" value="1"/>
</dbReference>
<evidence type="ECO:0000256" key="2">
    <source>
        <dbReference type="ARBA" id="ARBA00022670"/>
    </source>
</evidence>
<feature type="region of interest" description="Disordered" evidence="7">
    <location>
        <begin position="507"/>
        <end position="534"/>
    </location>
</feature>
<comment type="similarity">
    <text evidence="1 5 6">Belongs to the peptidase S8 family.</text>
</comment>
<accession>A0A851GHJ9</accession>
<evidence type="ECO:0000256" key="7">
    <source>
        <dbReference type="SAM" id="MobiDB-lite"/>
    </source>
</evidence>
<dbReference type="AlphaFoldDB" id="A0A851GHJ9"/>
<dbReference type="PROSITE" id="PS00138">
    <property type="entry name" value="SUBTILASE_SER"/>
    <property type="match status" value="1"/>
</dbReference>
<name>A0A851GHJ9_9BACT</name>
<dbReference type="Proteomes" id="UP000557872">
    <property type="component" value="Unassembled WGS sequence"/>
</dbReference>
<dbReference type="Pfam" id="PF00082">
    <property type="entry name" value="Peptidase_S8"/>
    <property type="match status" value="1"/>
</dbReference>
<evidence type="ECO:0000313" key="10">
    <source>
        <dbReference type="EMBL" id="NWK57003.1"/>
    </source>
</evidence>
<dbReference type="InterPro" id="IPR023828">
    <property type="entry name" value="Peptidase_S8_Ser-AS"/>
</dbReference>
<feature type="region of interest" description="Disordered" evidence="7">
    <location>
        <begin position="36"/>
        <end position="79"/>
    </location>
</feature>
<dbReference type="PROSITE" id="PS00137">
    <property type="entry name" value="SUBTILASE_HIS"/>
    <property type="match status" value="1"/>
</dbReference>
<feature type="signal peptide" evidence="8">
    <location>
        <begin position="1"/>
        <end position="27"/>
    </location>
</feature>
<dbReference type="InterPro" id="IPR023827">
    <property type="entry name" value="Peptidase_S8_Asp-AS"/>
</dbReference>
<dbReference type="GO" id="GO:0006508">
    <property type="term" value="P:proteolysis"/>
    <property type="evidence" value="ECO:0007669"/>
    <property type="project" value="UniProtKB-KW"/>
</dbReference>
<feature type="compositionally biased region" description="Polar residues" evidence="7">
    <location>
        <begin position="517"/>
        <end position="534"/>
    </location>
</feature>
<dbReference type="InterPro" id="IPR050131">
    <property type="entry name" value="Peptidase_S8_subtilisin-like"/>
</dbReference>
<evidence type="ECO:0000256" key="4">
    <source>
        <dbReference type="ARBA" id="ARBA00022825"/>
    </source>
</evidence>
<keyword evidence="3 5" id="KW-0378">Hydrolase</keyword>
<evidence type="ECO:0000256" key="1">
    <source>
        <dbReference type="ARBA" id="ARBA00011073"/>
    </source>
</evidence>
<keyword evidence="11" id="KW-1185">Reference proteome</keyword>
<feature type="active site" description="Charge relay system" evidence="5">
    <location>
        <position position="368"/>
    </location>
</feature>
<dbReference type="GO" id="GO:0004252">
    <property type="term" value="F:serine-type endopeptidase activity"/>
    <property type="evidence" value="ECO:0007669"/>
    <property type="project" value="UniProtKB-UniRule"/>
</dbReference>
<dbReference type="PROSITE" id="PS51892">
    <property type="entry name" value="SUBTILASE"/>
    <property type="match status" value="1"/>
</dbReference>
<dbReference type="Gene3D" id="3.40.50.200">
    <property type="entry name" value="Peptidase S8/S53 domain"/>
    <property type="match status" value="1"/>
</dbReference>
<gene>
    <name evidence="10" type="ORF">HW115_15375</name>
</gene>
<dbReference type="SUPFAM" id="SSF52743">
    <property type="entry name" value="Subtilisin-like"/>
    <property type="match status" value="1"/>
</dbReference>
<dbReference type="InterPro" id="IPR000209">
    <property type="entry name" value="Peptidase_S8/S53_dom"/>
</dbReference>
<evidence type="ECO:0000256" key="6">
    <source>
        <dbReference type="RuleBase" id="RU003355"/>
    </source>
</evidence>
<dbReference type="RefSeq" id="WP_178933835.1">
    <property type="nucleotide sequence ID" value="NZ_JACBAZ010000007.1"/>
</dbReference>
<feature type="active site" description="Charge relay system" evidence="5">
    <location>
        <position position="187"/>
    </location>
</feature>
<sequence length="534" mass="55006">MSKTKSQRPLFLAMSLVALLGAGVAYQQLRNDENQAKIKSDQTKPPLKPQASPLAASKPLSRGYPRSHEASATQDIPPGAIGNERILRFKDDASYQAFLNKAKQQGLTILGHSDILKAIRIRTSDLDHLGDIEGAESGYNYVVNIPPPPSASAQPGASGFGANALAWLGVSADNSSWGQGVTVAVLDSGVNQHIALQGNVTHIELSALAEGSSQLGHGTAVASIISGDHPLTPGVAPASDILSIRISDESGTSNSFTLAEGIIQAVDGGASVINISMGSYGDSSMVADAVQYAQDHGAVIVASAGNEGLDTLAFPAAYPGVIAVGAVEQGGAHLDFSNSHDQLNITAPGYEVNAAWGTEQLTRFSGTSASAPFISGAIAATLSENPEMSAQDAANLVTQLSNDAGYPGPDAQYGEGTLDLGRVMNHDTPGIYDAAISSQLLIPANSPANLPEIWVTIQNRGTETLINSPVSITTSSGTKNLNISSLPPGDIQTFKIPVLIPYDGASTSVSSSVGTQEADSNPANNSQSASFSLE</sequence>
<keyword evidence="2 5" id="KW-0645">Protease</keyword>
<protein>
    <submittedName>
        <fullName evidence="10">S8 family serine peptidase</fullName>
    </submittedName>
</protein>
<dbReference type="EMBL" id="JACBAZ010000007">
    <property type="protein sequence ID" value="NWK57003.1"/>
    <property type="molecule type" value="Genomic_DNA"/>
</dbReference>
<dbReference type="InterPro" id="IPR015500">
    <property type="entry name" value="Peptidase_S8_subtilisin-rel"/>
</dbReference>
<dbReference type="PANTHER" id="PTHR43806">
    <property type="entry name" value="PEPTIDASE S8"/>
    <property type="match status" value="1"/>
</dbReference>
<feature type="domain" description="Peptidase S8/S53" evidence="9">
    <location>
        <begin position="178"/>
        <end position="416"/>
    </location>
</feature>
<evidence type="ECO:0000256" key="5">
    <source>
        <dbReference type="PROSITE-ProRule" id="PRU01240"/>
    </source>
</evidence>
<evidence type="ECO:0000313" key="11">
    <source>
        <dbReference type="Proteomes" id="UP000557872"/>
    </source>
</evidence>
<keyword evidence="4 5" id="KW-0720">Serine protease</keyword>
<dbReference type="PRINTS" id="PR00723">
    <property type="entry name" value="SUBTILISIN"/>
</dbReference>